<dbReference type="Gene3D" id="3.30.470.20">
    <property type="entry name" value="ATP-grasp fold, B domain"/>
    <property type="match status" value="1"/>
</dbReference>
<comment type="caution">
    <text evidence="3">The sequence shown here is derived from an EMBL/GenBank/DDBJ whole genome shotgun (WGS) entry which is preliminary data.</text>
</comment>
<dbReference type="Proteomes" id="UP000094008">
    <property type="component" value="Unassembled WGS sequence"/>
</dbReference>
<dbReference type="GO" id="GO:0005737">
    <property type="term" value="C:cytoplasm"/>
    <property type="evidence" value="ECO:0007669"/>
    <property type="project" value="TreeGrafter"/>
</dbReference>
<accession>A0A1A0VRC5</accession>
<dbReference type="RefSeq" id="WP_064885782.1">
    <property type="nucleotide sequence ID" value="NZ_LZSY01000140.1"/>
</dbReference>
<dbReference type="Pfam" id="PF02951">
    <property type="entry name" value="GSH-S_N"/>
    <property type="match status" value="1"/>
</dbReference>
<keyword evidence="1" id="KW-0067">ATP-binding</keyword>
<dbReference type="Pfam" id="PF02955">
    <property type="entry name" value="GSH-S_ATP"/>
    <property type="match status" value="1"/>
</dbReference>
<feature type="domain" description="ATP-grasp" evidence="2">
    <location>
        <begin position="135"/>
        <end position="325"/>
    </location>
</feature>
<dbReference type="PROSITE" id="PS50975">
    <property type="entry name" value="ATP_GRASP"/>
    <property type="match status" value="1"/>
</dbReference>
<gene>
    <name evidence="3" type="ORF">A5779_03530</name>
</gene>
<dbReference type="GO" id="GO:0005524">
    <property type="term" value="F:ATP binding"/>
    <property type="evidence" value="ECO:0007669"/>
    <property type="project" value="UniProtKB-UniRule"/>
</dbReference>
<evidence type="ECO:0000313" key="4">
    <source>
        <dbReference type="Proteomes" id="UP000094008"/>
    </source>
</evidence>
<reference evidence="4" key="1">
    <citation type="submission" date="2016-06" db="EMBL/GenBank/DDBJ databases">
        <authorList>
            <person name="Sutton G."/>
            <person name="Brinkac L."/>
            <person name="Sanka R."/>
            <person name="Adams M."/>
            <person name="Lau E."/>
            <person name="Mehaffy C."/>
            <person name="Tameris M."/>
            <person name="Hatherill M."/>
            <person name="Hanekom W."/>
            <person name="Mahomed H."/>
            <person name="Mcshane H."/>
        </authorList>
    </citation>
    <scope>NUCLEOTIDE SEQUENCE [LARGE SCALE GENOMIC DNA]</scope>
    <source>
        <strain evidence="4">852002-10433_SCH5171157</strain>
    </source>
</reference>
<evidence type="ECO:0000259" key="2">
    <source>
        <dbReference type="PROSITE" id="PS50975"/>
    </source>
</evidence>
<proteinExistence type="predicted"/>
<organism evidence="3 4">
    <name type="scientific">Mycolicibacterium peregrinum</name>
    <name type="common">Mycobacterium peregrinum</name>
    <dbReference type="NCBI Taxonomy" id="43304"/>
    <lineage>
        <taxon>Bacteria</taxon>
        <taxon>Bacillati</taxon>
        <taxon>Actinomycetota</taxon>
        <taxon>Actinomycetes</taxon>
        <taxon>Mycobacteriales</taxon>
        <taxon>Mycobacteriaceae</taxon>
        <taxon>Mycolicibacterium</taxon>
    </lineage>
</organism>
<dbReference type="AlphaFoldDB" id="A0A1A0VRC5"/>
<dbReference type="Gene3D" id="3.30.1490.20">
    <property type="entry name" value="ATP-grasp fold, A domain"/>
    <property type="match status" value="1"/>
</dbReference>
<name>A0A1A0VRC5_MYCPR</name>
<dbReference type="InterPro" id="IPR013815">
    <property type="entry name" value="ATP_grasp_subdomain_1"/>
</dbReference>
<dbReference type="EMBL" id="LZSY01000140">
    <property type="protein sequence ID" value="OBB85820.1"/>
    <property type="molecule type" value="Genomic_DNA"/>
</dbReference>
<dbReference type="SUPFAM" id="SSF56059">
    <property type="entry name" value="Glutathione synthetase ATP-binding domain-like"/>
    <property type="match status" value="1"/>
</dbReference>
<evidence type="ECO:0000313" key="3">
    <source>
        <dbReference type="EMBL" id="OBB85820.1"/>
    </source>
</evidence>
<dbReference type="PANTHER" id="PTHR21621">
    <property type="entry name" value="RIBOSOMAL PROTEIN S6 MODIFICATION PROTEIN"/>
    <property type="match status" value="1"/>
</dbReference>
<dbReference type="InterPro" id="IPR004218">
    <property type="entry name" value="GSHS_ATP-bd"/>
</dbReference>
<evidence type="ECO:0000256" key="1">
    <source>
        <dbReference type="PROSITE-ProRule" id="PRU00409"/>
    </source>
</evidence>
<dbReference type="GO" id="GO:0004363">
    <property type="term" value="F:glutathione synthase activity"/>
    <property type="evidence" value="ECO:0007669"/>
    <property type="project" value="InterPro"/>
</dbReference>
<dbReference type="InterPro" id="IPR004215">
    <property type="entry name" value="GSHS_N"/>
</dbReference>
<dbReference type="PANTHER" id="PTHR21621:SF4">
    <property type="entry name" value="GLUTATHIONE SYNTHETASE"/>
    <property type="match status" value="1"/>
</dbReference>
<dbReference type="InterPro" id="IPR016185">
    <property type="entry name" value="PreATP-grasp_dom_sf"/>
</dbReference>
<dbReference type="Gene3D" id="3.40.50.20">
    <property type="match status" value="1"/>
</dbReference>
<protein>
    <submittedName>
        <fullName evidence="3">Glutathione synthase</fullName>
    </submittedName>
</protein>
<dbReference type="OrthoDB" id="9785415at2"/>
<dbReference type="InterPro" id="IPR011761">
    <property type="entry name" value="ATP-grasp"/>
</dbReference>
<dbReference type="SUPFAM" id="SSF52440">
    <property type="entry name" value="PreATP-grasp domain"/>
    <property type="match status" value="1"/>
</dbReference>
<sequence length="330" mass="36305">MRIAFLVNRAETEVDEYTTTRLAKAAALMGHEVWYVGLSDVSIGEPDGEIGAHARPGIARDNDTLTAFIDRMKESSAEHIRMDELDAVFLRNDSVEDRQDRPWASSLGSMFGQLLVAHGVTVVNNPAVLMRAALKAYLDEFPAQIRPRSLVTQNVDDVRNFIASEGRSIIKPLCGAQGRNVFMIVGDDEPNLNQMMEAVLEDGYIYAQGYVEGAEDGDMRIFLLDGELIEVDGHPSAFRRVPEGNDPRANICKGGRVQPEEVTEQQHAVIEAMKDKLAQDGMFFVGIDMVGDKVIEINAESPGGLQAMEHLYGVDICPAVIEALERRSSA</sequence>
<keyword evidence="1" id="KW-0547">Nucleotide-binding</keyword>
<dbReference type="GO" id="GO:0046872">
    <property type="term" value="F:metal ion binding"/>
    <property type="evidence" value="ECO:0007669"/>
    <property type="project" value="InterPro"/>
</dbReference>